<reference evidence="3" key="1">
    <citation type="submission" date="2025-08" db="UniProtKB">
        <authorList>
            <consortium name="RefSeq"/>
        </authorList>
    </citation>
    <scope>IDENTIFICATION</scope>
</reference>
<feature type="compositionally biased region" description="Polar residues" evidence="1">
    <location>
        <begin position="127"/>
        <end position="140"/>
    </location>
</feature>
<gene>
    <name evidence="3" type="primary">LOC106546421</name>
</gene>
<keyword evidence="2" id="KW-1185">Reference proteome</keyword>
<dbReference type="OrthoDB" id="6162046at2759"/>
<accession>A0A6I9XX77</accession>
<evidence type="ECO:0000313" key="3">
    <source>
        <dbReference type="RefSeq" id="XP_013918767.1"/>
    </source>
</evidence>
<feature type="region of interest" description="Disordered" evidence="1">
    <location>
        <begin position="33"/>
        <end position="54"/>
    </location>
</feature>
<dbReference type="GeneID" id="106546421"/>
<dbReference type="KEGG" id="tsr:106546421"/>
<feature type="compositionally biased region" description="Basic and acidic residues" evidence="1">
    <location>
        <begin position="160"/>
        <end position="169"/>
    </location>
</feature>
<dbReference type="Proteomes" id="UP000504617">
    <property type="component" value="Unplaced"/>
</dbReference>
<feature type="region of interest" description="Disordered" evidence="1">
    <location>
        <begin position="66"/>
        <end position="178"/>
    </location>
</feature>
<name>A0A6I9XX77_9SAUR</name>
<evidence type="ECO:0000256" key="1">
    <source>
        <dbReference type="SAM" id="MobiDB-lite"/>
    </source>
</evidence>
<feature type="non-terminal residue" evidence="3">
    <location>
        <position position="1"/>
    </location>
</feature>
<feature type="compositionally biased region" description="Polar residues" evidence="1">
    <location>
        <begin position="70"/>
        <end position="81"/>
    </location>
</feature>
<dbReference type="AlphaFoldDB" id="A0A6I9XX77"/>
<sequence>LLAGPNGEIVCPSLLRSVENIDNPREFQLAIDEEAGNHPNSAPPLALSKRRSIPCNTGEDELSIEVRRPASSSLPQICSEDQTSKEKELPLTQQTQRLPRNGTSFENHEVITGNEGVSAEFGERHQPSQTGLCRNSLPQQSEEEKGYSSLSQTHSMKQRKASDIMKDEGEQLDSSARSTNLLHYKPRLAPLKISTSETLKEF</sequence>
<evidence type="ECO:0000313" key="2">
    <source>
        <dbReference type="Proteomes" id="UP000504617"/>
    </source>
</evidence>
<feature type="compositionally biased region" description="Polar residues" evidence="1">
    <location>
        <begin position="91"/>
        <end position="105"/>
    </location>
</feature>
<proteinExistence type="predicted"/>
<dbReference type="RefSeq" id="XP_013918767.1">
    <property type="nucleotide sequence ID" value="XM_014063292.1"/>
</dbReference>
<organism evidence="2 3">
    <name type="scientific">Thamnophis sirtalis</name>
    <dbReference type="NCBI Taxonomy" id="35019"/>
    <lineage>
        <taxon>Eukaryota</taxon>
        <taxon>Metazoa</taxon>
        <taxon>Chordata</taxon>
        <taxon>Craniata</taxon>
        <taxon>Vertebrata</taxon>
        <taxon>Euteleostomi</taxon>
        <taxon>Lepidosauria</taxon>
        <taxon>Squamata</taxon>
        <taxon>Bifurcata</taxon>
        <taxon>Unidentata</taxon>
        <taxon>Episquamata</taxon>
        <taxon>Toxicofera</taxon>
        <taxon>Serpentes</taxon>
        <taxon>Colubroidea</taxon>
        <taxon>Colubridae</taxon>
        <taxon>Natricinae</taxon>
        <taxon>Thamnophis</taxon>
    </lineage>
</organism>
<protein>
    <submittedName>
        <fullName evidence="3">Uncharacterized protein LOC106546421</fullName>
    </submittedName>
</protein>